<comment type="caution">
    <text evidence="7">The sequence shown here is derived from an EMBL/GenBank/DDBJ whole genome shotgun (WGS) entry which is preliminary data.</text>
</comment>
<accession>A0A6G1BIA8</accession>
<keyword evidence="4" id="KW-0547">Nucleotide-binding</keyword>
<sequence length="203" mass="22884">MEATVVSIDRLVLNGALGYAKSTLVEEVSLQLGVQRDQTFIRDELEMMNSFLMAAHDDKDNNKVVMTRVKQVRDVAYDVEDFAVRLGRKKPCWWLSPHMLCERRRIAKQMKELRGKVEDVSQRNMRYQLIKGSKPSASAAADVAPSRTMSATHGAWRQHEEATTNLVRLVDSKVDERRVIAVWGTSGDHLGETSIVGKASMII</sequence>
<evidence type="ECO:0000313" key="8">
    <source>
        <dbReference type="Proteomes" id="UP000479710"/>
    </source>
</evidence>
<evidence type="ECO:0000256" key="4">
    <source>
        <dbReference type="ARBA" id="ARBA00022741"/>
    </source>
</evidence>
<proteinExistence type="inferred from homology"/>
<name>A0A6G1BIA8_9ORYZ</name>
<protein>
    <recommendedName>
        <fullName evidence="6">Disease resistance N-terminal domain-containing protein</fullName>
    </recommendedName>
</protein>
<dbReference type="EMBL" id="SPHZ02000012">
    <property type="protein sequence ID" value="KAF0887739.1"/>
    <property type="molecule type" value="Genomic_DNA"/>
</dbReference>
<dbReference type="CDD" id="cd14798">
    <property type="entry name" value="RX-CC_like"/>
    <property type="match status" value="1"/>
</dbReference>
<comment type="similarity">
    <text evidence="1">Belongs to the disease resistance NB-LRR family.</text>
</comment>
<dbReference type="Pfam" id="PF18052">
    <property type="entry name" value="Rx_N"/>
    <property type="match status" value="1"/>
</dbReference>
<keyword evidence="3" id="KW-0677">Repeat</keyword>
<evidence type="ECO:0000256" key="3">
    <source>
        <dbReference type="ARBA" id="ARBA00022737"/>
    </source>
</evidence>
<dbReference type="OrthoDB" id="690341at2759"/>
<dbReference type="PANTHER" id="PTHR19338:SF58">
    <property type="entry name" value="OS09G0517100 PROTEIN"/>
    <property type="match status" value="1"/>
</dbReference>
<dbReference type="PANTHER" id="PTHR19338">
    <property type="entry name" value="TRANSLOCASE OF INNER MITOCHONDRIAL MEMBRANE 13 HOMOLOG"/>
    <property type="match status" value="1"/>
</dbReference>
<dbReference type="Gene3D" id="1.20.5.4130">
    <property type="match status" value="1"/>
</dbReference>
<dbReference type="GO" id="GO:0000166">
    <property type="term" value="F:nucleotide binding"/>
    <property type="evidence" value="ECO:0007669"/>
    <property type="project" value="UniProtKB-KW"/>
</dbReference>
<feature type="domain" description="Disease resistance N-terminal" evidence="6">
    <location>
        <begin position="13"/>
        <end position="82"/>
    </location>
</feature>
<dbReference type="GO" id="GO:0006952">
    <property type="term" value="P:defense response"/>
    <property type="evidence" value="ECO:0007669"/>
    <property type="project" value="UniProtKB-KW"/>
</dbReference>
<reference evidence="7 8" key="1">
    <citation type="submission" date="2019-11" db="EMBL/GenBank/DDBJ databases">
        <title>Whole genome sequence of Oryza granulata.</title>
        <authorList>
            <person name="Li W."/>
        </authorList>
    </citation>
    <scope>NUCLEOTIDE SEQUENCE [LARGE SCALE GENOMIC DNA]</scope>
    <source>
        <strain evidence="8">cv. Menghai</strain>
        <tissue evidence="7">Leaf</tissue>
    </source>
</reference>
<keyword evidence="5" id="KW-0611">Plant defense</keyword>
<evidence type="ECO:0000259" key="6">
    <source>
        <dbReference type="Pfam" id="PF18052"/>
    </source>
</evidence>
<dbReference type="AlphaFoldDB" id="A0A6G1BIA8"/>
<organism evidence="7 8">
    <name type="scientific">Oryza meyeriana var. granulata</name>
    <dbReference type="NCBI Taxonomy" id="110450"/>
    <lineage>
        <taxon>Eukaryota</taxon>
        <taxon>Viridiplantae</taxon>
        <taxon>Streptophyta</taxon>
        <taxon>Embryophyta</taxon>
        <taxon>Tracheophyta</taxon>
        <taxon>Spermatophyta</taxon>
        <taxon>Magnoliopsida</taxon>
        <taxon>Liliopsida</taxon>
        <taxon>Poales</taxon>
        <taxon>Poaceae</taxon>
        <taxon>BOP clade</taxon>
        <taxon>Oryzoideae</taxon>
        <taxon>Oryzeae</taxon>
        <taxon>Oryzinae</taxon>
        <taxon>Oryza</taxon>
        <taxon>Oryza meyeriana</taxon>
    </lineage>
</organism>
<gene>
    <name evidence="7" type="ORF">E2562_003972</name>
</gene>
<dbReference type="InterPro" id="IPR041118">
    <property type="entry name" value="Rx_N"/>
</dbReference>
<evidence type="ECO:0000313" key="7">
    <source>
        <dbReference type="EMBL" id="KAF0887739.1"/>
    </source>
</evidence>
<evidence type="ECO:0000256" key="2">
    <source>
        <dbReference type="ARBA" id="ARBA00022614"/>
    </source>
</evidence>
<dbReference type="InterPro" id="IPR038005">
    <property type="entry name" value="RX-like_CC"/>
</dbReference>
<keyword evidence="2" id="KW-0433">Leucine-rich repeat</keyword>
<evidence type="ECO:0000256" key="5">
    <source>
        <dbReference type="ARBA" id="ARBA00022821"/>
    </source>
</evidence>
<keyword evidence="8" id="KW-1185">Reference proteome</keyword>
<dbReference type="Proteomes" id="UP000479710">
    <property type="component" value="Unassembled WGS sequence"/>
</dbReference>
<evidence type="ECO:0000256" key="1">
    <source>
        <dbReference type="ARBA" id="ARBA00008894"/>
    </source>
</evidence>